<evidence type="ECO:0000259" key="4">
    <source>
        <dbReference type="PROSITE" id="PS51123"/>
    </source>
</evidence>
<dbReference type="InterPro" id="IPR006665">
    <property type="entry name" value="OmpA-like"/>
</dbReference>
<evidence type="ECO:0000256" key="1">
    <source>
        <dbReference type="PROSITE-ProRule" id="PRU00473"/>
    </source>
</evidence>
<keyword evidence="5" id="KW-0449">Lipoprotein</keyword>
<dbReference type="EMBL" id="CAKLPZ010000003">
    <property type="protein sequence ID" value="CAH1001479.1"/>
    <property type="molecule type" value="Genomic_DNA"/>
</dbReference>
<keyword evidence="5" id="KW-0378">Hydrolase</keyword>
<evidence type="ECO:0000313" key="6">
    <source>
        <dbReference type="Proteomes" id="UP000837803"/>
    </source>
</evidence>
<sequence>MHYCYLPLLLLLSFALGAQTDTDTADPEGTIYLTNPSFEDKYPRVGAAPRSWQDCGFIGESAVDIQPDPKREFRVVKPAQSGQTYLGMVTRDNDTYERVGQRMSAPMVAGQCYEFRIQLARSELYWSKSKLTDDDANYIKPVKLRIRGGYSVCDLGEILGESPLVENWDWQEYRIKLEPSQNYSYIVLEAFYKQPILFPYNGNILLDNAQALVPVACDQDLYAPRPVPEEVVSNEPEPEATTTPPTAERQRPNAPVANRPEAPAAPVVKLGKTEGQLKIGQVFEIENITFQANSARLEKESEEALREIADFLRQNTDVIVEIGGHASYRAGPVYASRISEERAVAVIDYLQSQEIGAAQMLPRGYGKSRPVCMEDTEACNQRNQRVEVKIMKLRSSR</sequence>
<dbReference type="Pfam" id="PF00691">
    <property type="entry name" value="OmpA"/>
    <property type="match status" value="1"/>
</dbReference>
<keyword evidence="5" id="KW-0121">Carboxypeptidase</keyword>
<dbReference type="Proteomes" id="UP000837803">
    <property type="component" value="Unassembled WGS sequence"/>
</dbReference>
<dbReference type="RefSeq" id="WP_238751331.1">
    <property type="nucleotide sequence ID" value="NZ_CAKLPZ010000003.1"/>
</dbReference>
<evidence type="ECO:0000256" key="2">
    <source>
        <dbReference type="SAM" id="MobiDB-lite"/>
    </source>
</evidence>
<feature type="domain" description="OmpA-like" evidence="4">
    <location>
        <begin position="277"/>
        <end position="394"/>
    </location>
</feature>
<comment type="caution">
    <text evidence="5">The sequence shown here is derived from an EMBL/GenBank/DDBJ whole genome shotgun (WGS) entry which is preliminary data.</text>
</comment>
<evidence type="ECO:0000256" key="3">
    <source>
        <dbReference type="SAM" id="SignalP"/>
    </source>
</evidence>
<protein>
    <submittedName>
        <fullName evidence="5">Peptidoglycan-associated lipoprotein</fullName>
    </submittedName>
</protein>
<dbReference type="InterPro" id="IPR036737">
    <property type="entry name" value="OmpA-like_sf"/>
</dbReference>
<dbReference type="InterPro" id="IPR050330">
    <property type="entry name" value="Bact_OuterMem_StrucFunc"/>
</dbReference>
<dbReference type="Gene3D" id="3.30.1330.60">
    <property type="entry name" value="OmpA-like domain"/>
    <property type="match status" value="1"/>
</dbReference>
<reference evidence="5" key="1">
    <citation type="submission" date="2021-12" db="EMBL/GenBank/DDBJ databases">
        <authorList>
            <person name="Rodrigo-Torres L."/>
            <person name="Arahal R. D."/>
            <person name="Lucena T."/>
        </authorList>
    </citation>
    <scope>NUCLEOTIDE SEQUENCE</scope>
    <source>
        <strain evidence="5">CECT 8419</strain>
    </source>
</reference>
<keyword evidence="1" id="KW-0472">Membrane</keyword>
<keyword evidence="6" id="KW-1185">Reference proteome</keyword>
<name>A0ABN8F884_9BACT</name>
<feature type="region of interest" description="Disordered" evidence="2">
    <location>
        <begin position="228"/>
        <end position="267"/>
    </location>
</feature>
<feature type="signal peptide" evidence="3">
    <location>
        <begin position="1"/>
        <end position="18"/>
    </location>
</feature>
<proteinExistence type="predicted"/>
<dbReference type="GO" id="GO:0004180">
    <property type="term" value="F:carboxypeptidase activity"/>
    <property type="evidence" value="ECO:0007669"/>
    <property type="project" value="UniProtKB-KW"/>
</dbReference>
<keyword evidence="5" id="KW-0645">Protease</keyword>
<dbReference type="SUPFAM" id="SSF103088">
    <property type="entry name" value="OmpA-like"/>
    <property type="match status" value="1"/>
</dbReference>
<dbReference type="PROSITE" id="PS51123">
    <property type="entry name" value="OMPA_2"/>
    <property type="match status" value="1"/>
</dbReference>
<accession>A0ABN8F884</accession>
<dbReference type="CDD" id="cd07185">
    <property type="entry name" value="OmpA_C-like"/>
    <property type="match status" value="1"/>
</dbReference>
<dbReference type="PANTHER" id="PTHR30329:SF21">
    <property type="entry name" value="LIPOPROTEIN YIAD-RELATED"/>
    <property type="match status" value="1"/>
</dbReference>
<evidence type="ECO:0000313" key="5">
    <source>
        <dbReference type="EMBL" id="CAH1001479.1"/>
    </source>
</evidence>
<dbReference type="PANTHER" id="PTHR30329">
    <property type="entry name" value="STATOR ELEMENT OF FLAGELLAR MOTOR COMPLEX"/>
    <property type="match status" value="1"/>
</dbReference>
<organism evidence="5 6">
    <name type="scientific">Neolewinella maritima</name>
    <dbReference type="NCBI Taxonomy" id="1383882"/>
    <lineage>
        <taxon>Bacteria</taxon>
        <taxon>Pseudomonadati</taxon>
        <taxon>Bacteroidota</taxon>
        <taxon>Saprospiria</taxon>
        <taxon>Saprospirales</taxon>
        <taxon>Lewinellaceae</taxon>
        <taxon>Neolewinella</taxon>
    </lineage>
</organism>
<feature type="compositionally biased region" description="Low complexity" evidence="2">
    <location>
        <begin position="229"/>
        <end position="247"/>
    </location>
</feature>
<feature type="chain" id="PRO_5046813294" evidence="3">
    <location>
        <begin position="19"/>
        <end position="397"/>
    </location>
</feature>
<keyword evidence="3" id="KW-0732">Signal</keyword>
<gene>
    <name evidence="5" type="primary">pal_8</name>
    <name evidence="5" type="ORF">LEM8419_02382</name>
</gene>